<organism evidence="1 2">
    <name type="scientific">Kipferlia bialata</name>
    <dbReference type="NCBI Taxonomy" id="797122"/>
    <lineage>
        <taxon>Eukaryota</taxon>
        <taxon>Metamonada</taxon>
        <taxon>Carpediemonas-like organisms</taxon>
        <taxon>Kipferlia</taxon>
    </lineage>
</organism>
<proteinExistence type="predicted"/>
<comment type="caution">
    <text evidence="1">The sequence shown here is derived from an EMBL/GenBank/DDBJ whole genome shotgun (WGS) entry which is preliminary data.</text>
</comment>
<keyword evidence="2" id="KW-1185">Reference proteome</keyword>
<dbReference type="Proteomes" id="UP000265618">
    <property type="component" value="Unassembled WGS sequence"/>
</dbReference>
<evidence type="ECO:0000313" key="2">
    <source>
        <dbReference type="Proteomes" id="UP000265618"/>
    </source>
</evidence>
<protein>
    <submittedName>
        <fullName evidence="1">Uncharacterized protein</fullName>
    </submittedName>
</protein>
<reference evidence="1 2" key="1">
    <citation type="journal article" date="2018" name="PLoS ONE">
        <title>The draft genome of Kipferlia bialata reveals reductive genome evolution in fornicate parasites.</title>
        <authorList>
            <person name="Tanifuji G."/>
            <person name="Takabayashi S."/>
            <person name="Kume K."/>
            <person name="Takagi M."/>
            <person name="Nakayama T."/>
            <person name="Kamikawa R."/>
            <person name="Inagaki Y."/>
            <person name="Hashimoto T."/>
        </authorList>
    </citation>
    <scope>NUCLEOTIDE SEQUENCE [LARGE SCALE GENOMIC DNA]</scope>
    <source>
        <strain evidence="1">NY0173</strain>
    </source>
</reference>
<evidence type="ECO:0000313" key="1">
    <source>
        <dbReference type="EMBL" id="GIQ88484.1"/>
    </source>
</evidence>
<gene>
    <name evidence="1" type="ORF">KIPB_010738</name>
</gene>
<dbReference type="AlphaFoldDB" id="A0A9K3GLS5"/>
<accession>A0A9K3GLS5</accession>
<dbReference type="EMBL" id="BDIP01004104">
    <property type="protein sequence ID" value="GIQ88484.1"/>
    <property type="molecule type" value="Genomic_DNA"/>
</dbReference>
<name>A0A9K3GLS5_9EUKA</name>
<sequence length="68" mass="7847">MADPFFEGTGAGADEMAAEMERQLAQHEELMRCHQEWQGAEGCMERGDLDMDEWENVPEEMDPDLWGR</sequence>